<dbReference type="eggNOG" id="COG0457">
    <property type="taxonomic scope" value="Bacteria"/>
</dbReference>
<dbReference type="OrthoDB" id="190848at2"/>
<dbReference type="PATRIC" id="fig|1345695.10.peg.1817"/>
<dbReference type="GeneID" id="55475015"/>
<dbReference type="EMBL" id="CP006721">
    <property type="protein sequence ID" value="AGX43579.1"/>
    <property type="molecule type" value="Genomic_DNA"/>
</dbReference>
<name>U5MS04_CLOSA</name>
<evidence type="ECO:0000313" key="2">
    <source>
        <dbReference type="Proteomes" id="UP000017118"/>
    </source>
</evidence>
<dbReference type="InterPro" id="IPR021352">
    <property type="entry name" value="DUF2971"/>
</dbReference>
<protein>
    <recommendedName>
        <fullName evidence="3">DUF2971 domain-containing protein</fullName>
    </recommendedName>
</protein>
<dbReference type="HOGENOM" id="CLU_050666_0_0_9"/>
<evidence type="ECO:0000313" key="1">
    <source>
        <dbReference type="EMBL" id="AGX43579.1"/>
    </source>
</evidence>
<organism evidence="1 2">
    <name type="scientific">Clostridium saccharobutylicum DSM 13864</name>
    <dbReference type="NCBI Taxonomy" id="1345695"/>
    <lineage>
        <taxon>Bacteria</taxon>
        <taxon>Bacillati</taxon>
        <taxon>Bacillota</taxon>
        <taxon>Clostridia</taxon>
        <taxon>Eubacteriales</taxon>
        <taxon>Clostridiaceae</taxon>
        <taxon>Clostridium</taxon>
    </lineage>
</organism>
<dbReference type="RefSeq" id="WP_022746727.1">
    <property type="nucleotide sequence ID" value="NC_022571.1"/>
</dbReference>
<proteinExistence type="predicted"/>
<dbReference type="AlphaFoldDB" id="U5MS04"/>
<accession>U5MS04</accession>
<gene>
    <name evidence="1" type="ORF">CLSA_c26080</name>
</gene>
<sequence>MDEKIDFYKIDNLLEEHSVEEVIQYKNKFIPKKLYKYNLLLDEKYLDFELENNKRLNSLECNTIWLSNHKAFNDPFEFEMLAIDKERLKNTNWDIKDVEEQIDIFKERTLVSCFSSKVDNNMPMWAHYANNHKGYCVEYLVEDPNMIFPVSYEGKRTKSAVILTNLVSEIYKSFQKKLTEPTEKFYKYFLYLYFSLCCKNNFWEYENEYRLLYCDLDKQITSGKRININRVGLKVESIYVGLKCEEEYAKRIIKIGNKINCNVYKMEFDKYGEDFGLIPRKIR</sequence>
<dbReference type="Pfam" id="PF11185">
    <property type="entry name" value="DUF2971"/>
    <property type="match status" value="1"/>
</dbReference>
<dbReference type="Proteomes" id="UP000017118">
    <property type="component" value="Chromosome"/>
</dbReference>
<reference evidence="1 2" key="1">
    <citation type="journal article" date="2013" name="Genome Announc.">
        <title>Complete Genome Sequence of the Solvent Producer Clostridium saccharobutylicum NCP262 (DSM 13864).</title>
        <authorList>
            <person name="Poehlein A."/>
            <person name="Hartwich K."/>
            <person name="Krabben P."/>
            <person name="Ehrenreich A."/>
            <person name="Liebl W."/>
            <person name="Durre P."/>
            <person name="Gottschalk G."/>
            <person name="Daniel R."/>
        </authorList>
    </citation>
    <scope>NUCLEOTIDE SEQUENCE [LARGE SCALE GENOMIC DNA]</scope>
    <source>
        <strain evidence="1">DSM 13864</strain>
    </source>
</reference>
<dbReference type="KEGG" id="csb:CLSA_c26080"/>
<evidence type="ECO:0008006" key="3">
    <source>
        <dbReference type="Google" id="ProtNLM"/>
    </source>
</evidence>
<keyword evidence="2" id="KW-1185">Reference proteome</keyword>